<dbReference type="FunFam" id="1.10.287.70:FF:000182">
    <property type="entry name" value="Outward-rectifier potassium channel TOK1"/>
    <property type="match status" value="1"/>
</dbReference>
<comment type="similarity">
    <text evidence="8">Belongs to the two pore domain potassium channel (TC 1.A.1.8) family.</text>
</comment>
<dbReference type="PANTHER" id="PTHR11003">
    <property type="entry name" value="POTASSIUM CHANNEL, SUBFAMILY K"/>
    <property type="match status" value="1"/>
</dbReference>
<dbReference type="OrthoDB" id="297496at2759"/>
<feature type="region of interest" description="Disordered" evidence="9">
    <location>
        <begin position="438"/>
        <end position="458"/>
    </location>
</feature>
<dbReference type="InterPro" id="IPR003280">
    <property type="entry name" value="2pore_dom_K_chnl"/>
</dbReference>
<protein>
    <submittedName>
        <fullName evidence="12">Outward-rectifier potassium channel TOK1</fullName>
    </submittedName>
</protein>
<evidence type="ECO:0000256" key="4">
    <source>
        <dbReference type="ARBA" id="ARBA00022989"/>
    </source>
</evidence>
<feature type="region of interest" description="Disordered" evidence="9">
    <location>
        <begin position="605"/>
        <end position="768"/>
    </location>
</feature>
<name>A0A194W1R2_CYTMA</name>
<evidence type="ECO:0000256" key="1">
    <source>
        <dbReference type="ARBA" id="ARBA00004141"/>
    </source>
</evidence>
<feature type="compositionally biased region" description="Basic and acidic residues" evidence="9">
    <location>
        <begin position="812"/>
        <end position="841"/>
    </location>
</feature>
<dbReference type="PRINTS" id="PR01333">
    <property type="entry name" value="2POREKCHANEL"/>
</dbReference>
<evidence type="ECO:0000256" key="7">
    <source>
        <dbReference type="ARBA" id="ARBA00023303"/>
    </source>
</evidence>
<feature type="compositionally biased region" description="Basic and acidic residues" evidence="9">
    <location>
        <begin position="670"/>
        <end position="682"/>
    </location>
</feature>
<keyword evidence="4 10" id="KW-1133">Transmembrane helix</keyword>
<evidence type="ECO:0000256" key="10">
    <source>
        <dbReference type="SAM" id="Phobius"/>
    </source>
</evidence>
<evidence type="ECO:0000256" key="2">
    <source>
        <dbReference type="ARBA" id="ARBA00022448"/>
    </source>
</evidence>
<evidence type="ECO:0000256" key="8">
    <source>
        <dbReference type="RuleBase" id="RU003857"/>
    </source>
</evidence>
<feature type="region of interest" description="Disordered" evidence="9">
    <location>
        <begin position="812"/>
        <end position="854"/>
    </location>
</feature>
<evidence type="ECO:0000256" key="3">
    <source>
        <dbReference type="ARBA" id="ARBA00022692"/>
    </source>
</evidence>
<feature type="transmembrane region" description="Helical" evidence="10">
    <location>
        <begin position="543"/>
        <end position="563"/>
    </location>
</feature>
<dbReference type="GO" id="GO:0022841">
    <property type="term" value="F:potassium ion leak channel activity"/>
    <property type="evidence" value="ECO:0007669"/>
    <property type="project" value="TreeGrafter"/>
</dbReference>
<keyword evidence="3 8" id="KW-0812">Transmembrane</keyword>
<feature type="transmembrane region" description="Helical" evidence="10">
    <location>
        <begin position="514"/>
        <end position="531"/>
    </location>
</feature>
<feature type="transmembrane region" description="Helical" evidence="10">
    <location>
        <begin position="328"/>
        <end position="349"/>
    </location>
</feature>
<keyword evidence="7 8" id="KW-0407">Ion channel</keyword>
<dbReference type="SUPFAM" id="SSF81324">
    <property type="entry name" value="Voltage-gated potassium channels"/>
    <property type="match status" value="2"/>
</dbReference>
<feature type="domain" description="Potassium channel" evidence="11">
    <location>
        <begin position="491"/>
        <end position="567"/>
    </location>
</feature>
<dbReference type="GO" id="GO:0015271">
    <property type="term" value="F:outward rectifier potassium channel activity"/>
    <property type="evidence" value="ECO:0007669"/>
    <property type="project" value="TreeGrafter"/>
</dbReference>
<evidence type="ECO:0000313" key="12">
    <source>
        <dbReference type="EMBL" id="KUI70038.1"/>
    </source>
</evidence>
<dbReference type="EMBL" id="CM003102">
    <property type="protein sequence ID" value="KUI70038.1"/>
    <property type="molecule type" value="Genomic_DNA"/>
</dbReference>
<dbReference type="Proteomes" id="UP000078559">
    <property type="component" value="Chromosome 5"/>
</dbReference>
<feature type="compositionally biased region" description="Basic and acidic residues" evidence="9">
    <location>
        <begin position="638"/>
        <end position="658"/>
    </location>
</feature>
<dbReference type="Gene3D" id="1.10.287.70">
    <property type="match status" value="2"/>
</dbReference>
<comment type="subcellular location">
    <subcellularLocation>
        <location evidence="1">Membrane</location>
        <topology evidence="1">Multi-pass membrane protein</topology>
    </subcellularLocation>
</comment>
<dbReference type="FunFam" id="1.10.287.70:FF:000170">
    <property type="entry name" value="Outward-rectifier potassium channel TOK1"/>
    <property type="match status" value="1"/>
</dbReference>
<proteinExistence type="inferred from homology"/>
<keyword evidence="6 10" id="KW-0472">Membrane</keyword>
<evidence type="ECO:0000256" key="9">
    <source>
        <dbReference type="SAM" id="MobiDB-lite"/>
    </source>
</evidence>
<feature type="compositionally biased region" description="Polar residues" evidence="9">
    <location>
        <begin position="684"/>
        <end position="706"/>
    </location>
</feature>
<feature type="compositionally biased region" description="Polar residues" evidence="9">
    <location>
        <begin position="723"/>
        <end position="755"/>
    </location>
</feature>
<keyword evidence="5 8" id="KW-0406">Ion transport</keyword>
<dbReference type="PANTHER" id="PTHR11003:SF301">
    <property type="entry name" value="POTASSIUM CHANNEL PROTEIN"/>
    <property type="match status" value="1"/>
</dbReference>
<dbReference type="AlphaFoldDB" id="A0A194W1R2"/>
<feature type="domain" description="Potassium channel" evidence="11">
    <location>
        <begin position="333"/>
        <end position="406"/>
    </location>
</feature>
<feature type="transmembrane region" description="Helical" evidence="10">
    <location>
        <begin position="285"/>
        <end position="308"/>
    </location>
</feature>
<feature type="transmembrane region" description="Helical" evidence="10">
    <location>
        <begin position="384"/>
        <end position="407"/>
    </location>
</feature>
<gene>
    <name evidence="12" type="ORF">VM1G_05294</name>
</gene>
<feature type="compositionally biased region" description="Basic and acidic residues" evidence="9">
    <location>
        <begin position="100"/>
        <end position="144"/>
    </location>
</feature>
<evidence type="ECO:0000313" key="13">
    <source>
        <dbReference type="Proteomes" id="UP000078559"/>
    </source>
</evidence>
<evidence type="ECO:0000256" key="5">
    <source>
        <dbReference type="ARBA" id="ARBA00023065"/>
    </source>
</evidence>
<accession>A0A194W1R2</accession>
<feature type="region of interest" description="Disordered" evidence="9">
    <location>
        <begin position="99"/>
        <end position="153"/>
    </location>
</feature>
<evidence type="ECO:0000256" key="6">
    <source>
        <dbReference type="ARBA" id="ARBA00023136"/>
    </source>
</evidence>
<dbReference type="Pfam" id="PF07885">
    <property type="entry name" value="Ion_trans_2"/>
    <property type="match status" value="2"/>
</dbReference>
<dbReference type="GO" id="GO:0005886">
    <property type="term" value="C:plasma membrane"/>
    <property type="evidence" value="ECO:0007669"/>
    <property type="project" value="TreeGrafter"/>
</dbReference>
<sequence length="888" mass="99706">MASRLDLGVGWYNIRHPGPLPLAISNNYTSRLTSVSSSSPLLFTDFDGASFHVTGGLRPTPPVLRYVVCSLLARTHPSSLTAHSAWLVQPDPQLKMMADSGDRVEEHVETLDSHDAQMPEEKKRSQGHSHDRSQDESQDPDKEQSPGGDPIHNDEAHLDPSRWWFASSAFPMIAGTLGPVASAFSICALVRPWREKFPPGSDLDKAPFIADPIWLTVINAIQLGVAVVANLVLLLNMARKIRFSVAQPVTIVAWYFSSICLMALSATAAGPLHKEPESMYIWSQAFYYGIYAACLYFFCSSLMVVTFWGALQGHYSRDFQLTTSQRTLMLQTIMFLIYLLLGALVFSTIEGWNYLDAVYWADATLFTVGFGDFAASTPLGRALLFPYALIGVISLGLVVGSIRSLVLERGRRQLGARMEEKERKRVLKRRVRSGKDDILNPVTEDDEGDEETPGKSEYERRRREFELMRKIQIKAEHRRRWMAMGISTTAWLMLWLVGAAIFQQCEVSYQGWTYFDGFYFAFVSLTTVGYGDVTPISPAGKSFFVFWSLLALPTMTVLISNAGDTVVKFVREVTDQLGTVTILPDERGIRKGLKEMARSISMGQIFGEDSDVEESPPGGLGFSEEHKATDAEDEDEKELAQSRRAWDRSHEKLDKEAQDASTTAQPGRTDGSRSGESMKKDVAPTNQNTSSSTTIHRPESSSTTISFKDPPEMASSKKRRVFTMNSSNKKGRGNWNQNDIESQTLKMSHATSIPRSPSEMPRDVPTDPHEYRFTLIDEIVRVTKHLKSQPPRKYSFAEWAWYLKLIGEDEHSAERHQKPALKDKKKGHAGDGEDEHTKEDQDNLQWSWVGSRSPLMGSQEEAEWILEELEKKLMAELTRVRDEAKKTG</sequence>
<reference evidence="12" key="1">
    <citation type="submission" date="2014-12" db="EMBL/GenBank/DDBJ databases">
        <title>Genome Sequence of Valsa Canker Pathogens Uncovers a Specific Adaption of Colonization on Woody Bark.</title>
        <authorList>
            <person name="Yin Z."/>
            <person name="Liu H."/>
            <person name="Gao X."/>
            <person name="Li Z."/>
            <person name="Song N."/>
            <person name="Ke X."/>
            <person name="Dai Q."/>
            <person name="Wu Y."/>
            <person name="Sun Y."/>
            <person name="Xu J.-R."/>
            <person name="Kang Z.K."/>
            <person name="Wang L."/>
            <person name="Huang L."/>
        </authorList>
    </citation>
    <scope>NUCLEOTIDE SEQUENCE [LARGE SCALE GENOMIC DNA]</scope>
    <source>
        <strain evidence="12">03-8</strain>
    </source>
</reference>
<evidence type="ECO:0000259" key="11">
    <source>
        <dbReference type="Pfam" id="PF07885"/>
    </source>
</evidence>
<dbReference type="InterPro" id="IPR013099">
    <property type="entry name" value="K_chnl_dom"/>
</dbReference>
<feature type="transmembrane region" description="Helical" evidence="10">
    <location>
        <begin position="249"/>
        <end position="273"/>
    </location>
</feature>
<keyword evidence="13" id="KW-1185">Reference proteome</keyword>
<keyword evidence="2 8" id="KW-0813">Transport</keyword>
<feature type="transmembrane region" description="Helical" evidence="10">
    <location>
        <begin position="213"/>
        <end position="237"/>
    </location>
</feature>
<organism evidence="12 13">
    <name type="scientific">Cytospora mali</name>
    <name type="common">Apple Valsa canker fungus</name>
    <name type="synonym">Valsa mali</name>
    <dbReference type="NCBI Taxonomy" id="578113"/>
    <lineage>
        <taxon>Eukaryota</taxon>
        <taxon>Fungi</taxon>
        <taxon>Dikarya</taxon>
        <taxon>Ascomycota</taxon>
        <taxon>Pezizomycotina</taxon>
        <taxon>Sordariomycetes</taxon>
        <taxon>Sordariomycetidae</taxon>
        <taxon>Diaporthales</taxon>
        <taxon>Cytosporaceae</taxon>
        <taxon>Cytospora</taxon>
    </lineage>
</organism>
<feature type="transmembrane region" description="Helical" evidence="10">
    <location>
        <begin position="481"/>
        <end position="502"/>
    </location>
</feature>
<dbReference type="GO" id="GO:0030322">
    <property type="term" value="P:stabilization of membrane potential"/>
    <property type="evidence" value="ECO:0007669"/>
    <property type="project" value="TreeGrafter"/>
</dbReference>